<dbReference type="GO" id="GO:0005886">
    <property type="term" value="C:plasma membrane"/>
    <property type="evidence" value="ECO:0007669"/>
    <property type="project" value="UniProtKB-SubCell"/>
</dbReference>
<dbReference type="OrthoDB" id="7835223at2"/>
<gene>
    <name evidence="5" type="ORF">C8N43_2573</name>
</gene>
<dbReference type="PANTHER" id="PTHR30413:SF8">
    <property type="entry name" value="TRANSPORT PERMEASE PROTEIN"/>
    <property type="match status" value="1"/>
</dbReference>
<evidence type="ECO:0000313" key="5">
    <source>
        <dbReference type="EMBL" id="PTX57899.1"/>
    </source>
</evidence>
<feature type="transmembrane region" description="Helical" evidence="4">
    <location>
        <begin position="37"/>
        <end position="60"/>
    </location>
</feature>
<protein>
    <submittedName>
        <fullName evidence="5">ABC-type polysaccharide/polyol phosphate export permease</fullName>
    </submittedName>
</protein>
<keyword evidence="4" id="KW-0472">Membrane</keyword>
<evidence type="ECO:0000256" key="4">
    <source>
        <dbReference type="SAM" id="Phobius"/>
    </source>
</evidence>
<evidence type="ECO:0000256" key="1">
    <source>
        <dbReference type="ARBA" id="ARBA00004429"/>
    </source>
</evidence>
<keyword evidence="6" id="KW-1185">Reference proteome</keyword>
<dbReference type="PANTHER" id="PTHR30413">
    <property type="entry name" value="INNER MEMBRANE TRANSPORT PERMEASE"/>
    <property type="match status" value="1"/>
</dbReference>
<feature type="transmembrane region" description="Helical" evidence="4">
    <location>
        <begin position="150"/>
        <end position="173"/>
    </location>
</feature>
<feature type="transmembrane region" description="Helical" evidence="4">
    <location>
        <begin position="72"/>
        <end position="90"/>
    </location>
</feature>
<keyword evidence="3" id="KW-0813">Transport</keyword>
<comment type="subcellular location">
    <subcellularLocation>
        <location evidence="1">Cell inner membrane</location>
        <topology evidence="1">Multi-pass membrane protein</topology>
    </subcellularLocation>
</comment>
<dbReference type="Proteomes" id="UP000243978">
    <property type="component" value="Unassembled WGS sequence"/>
</dbReference>
<feature type="transmembrane region" description="Helical" evidence="4">
    <location>
        <begin position="194"/>
        <end position="213"/>
    </location>
</feature>
<feature type="transmembrane region" description="Helical" evidence="4">
    <location>
        <begin position="242"/>
        <end position="260"/>
    </location>
</feature>
<accession>A0A2T6BP95</accession>
<evidence type="ECO:0000256" key="3">
    <source>
        <dbReference type="ARBA" id="ARBA00022448"/>
    </source>
</evidence>
<organism evidence="5 6">
    <name type="scientific">Litoreibacter ponti</name>
    <dbReference type="NCBI Taxonomy" id="1510457"/>
    <lineage>
        <taxon>Bacteria</taxon>
        <taxon>Pseudomonadati</taxon>
        <taxon>Pseudomonadota</taxon>
        <taxon>Alphaproteobacteria</taxon>
        <taxon>Rhodobacterales</taxon>
        <taxon>Roseobacteraceae</taxon>
        <taxon>Litoreibacter</taxon>
    </lineage>
</organism>
<comment type="similarity">
    <text evidence="2">Belongs to the ABC-2 integral membrane protein family.</text>
</comment>
<dbReference type="RefSeq" id="WP_107845957.1">
    <property type="nucleotide sequence ID" value="NZ_QBKS01000001.1"/>
</dbReference>
<sequence>MFETQERNTHFRSALGLAELIYVSTVRHLRKNHSNAIIGLMMNMMQTVVFVAAFYLMFVVLGLRGSAIRGDFILYLLSGIFLFLTHNKAMSAVMGAEGPTSAMMKHAPMNTAISIVSAALSCLYLQTLSVLLILFGVHVAWHPVVIEEPVLAGAMFLLAWLSGVGVGMLFLALKPWLPEISLLLSTIYSRANMIASGKMFVANAMPSYVIAFFDWNPLFHCIDQARGFTFINYNPHFSSWEYPLTVTIILIMIGLMGEFYTRRHVSVSWGAGR</sequence>
<evidence type="ECO:0000256" key="2">
    <source>
        <dbReference type="ARBA" id="ARBA00007783"/>
    </source>
</evidence>
<dbReference type="AlphaFoldDB" id="A0A2T6BP95"/>
<evidence type="ECO:0000313" key="6">
    <source>
        <dbReference type="Proteomes" id="UP000243978"/>
    </source>
</evidence>
<keyword evidence="4" id="KW-1133">Transmembrane helix</keyword>
<keyword evidence="4" id="KW-0812">Transmembrane</keyword>
<name>A0A2T6BP95_9RHOB</name>
<proteinExistence type="inferred from homology"/>
<feature type="transmembrane region" description="Helical" evidence="4">
    <location>
        <begin position="111"/>
        <end position="138"/>
    </location>
</feature>
<comment type="caution">
    <text evidence="5">The sequence shown here is derived from an EMBL/GenBank/DDBJ whole genome shotgun (WGS) entry which is preliminary data.</text>
</comment>
<dbReference type="GO" id="GO:0015920">
    <property type="term" value="P:lipopolysaccharide transport"/>
    <property type="evidence" value="ECO:0007669"/>
    <property type="project" value="TreeGrafter"/>
</dbReference>
<reference evidence="5 6" key="1">
    <citation type="submission" date="2018-04" db="EMBL/GenBank/DDBJ databases">
        <title>Genomic Encyclopedia of Archaeal and Bacterial Type Strains, Phase II (KMG-II): from individual species to whole genera.</title>
        <authorList>
            <person name="Goeker M."/>
        </authorList>
    </citation>
    <scope>NUCLEOTIDE SEQUENCE [LARGE SCALE GENOMIC DNA]</scope>
    <source>
        <strain evidence="5 6">DSM 100977</strain>
    </source>
</reference>
<dbReference type="EMBL" id="QBKS01000001">
    <property type="protein sequence ID" value="PTX57899.1"/>
    <property type="molecule type" value="Genomic_DNA"/>
</dbReference>